<protein>
    <recommendedName>
        <fullName evidence="4">Fibronectin type III domain-containing protein</fullName>
    </recommendedName>
</protein>
<keyword evidence="3" id="KW-1185">Reference proteome</keyword>
<gene>
    <name evidence="2" type="ORF">EV645_5465</name>
</gene>
<feature type="chain" id="PRO_5020769501" description="Fibronectin type III domain-containing protein" evidence="1">
    <location>
        <begin position="29"/>
        <end position="509"/>
    </location>
</feature>
<dbReference type="InterPro" id="IPR013431">
    <property type="entry name" value="Delta_60_rpt"/>
</dbReference>
<dbReference type="InterPro" id="IPR015943">
    <property type="entry name" value="WD40/YVTN_repeat-like_dom_sf"/>
</dbReference>
<dbReference type="InterPro" id="IPR011047">
    <property type="entry name" value="Quinoprotein_ADH-like_sf"/>
</dbReference>
<dbReference type="SUPFAM" id="SSF50998">
    <property type="entry name" value="Quinoprotein alcohol dehydrogenase-like"/>
    <property type="match status" value="1"/>
</dbReference>
<dbReference type="Proteomes" id="UP000292027">
    <property type="component" value="Unassembled WGS sequence"/>
</dbReference>
<name>A0A4Q7WPM9_9ACTN</name>
<evidence type="ECO:0008006" key="4">
    <source>
        <dbReference type="Google" id="ProtNLM"/>
    </source>
</evidence>
<accession>A0A4Q7WPM9</accession>
<sequence length="509" mass="53116">MKKLVLALVTAAAVVAAALIPSGPPVEAATPGFASAVSAIKQPSWQTNNSVNALAIAGNTVYAGGLFTRLRQPGMASGQAPETLRSYVAAFDRTTGKPTAFAPTVNGPVYAIATSPDGKWVVIGGDFTMVNGLRRSKIAMFSVATGKIVQAWDPVVAARVKALAIYGNSVFIGGAFGKIDGAVRNRLGAVRLIQGDLLPWNPNANNDVYALDVSDNGTRVFAGGPFSTINGKDHYSLAMLNNTTGAAFDFPAAAAIPKPTATCTTRVKDIDTLGDNVYVSNGGDGGGCYDGVLAAQVSTGKLLWQNKCLGATEAIKAIGNWLYKGSHAHDCSSSPNGFANGSGTHYLLVESAINGNLGPWFPNTDANLKSTTKVGPLAMAGTATDLWVGGDFLHVNGQIQVGITRFTNTPGGAAPAVPKAPTLSATTSGRVYVTYSDVYDLDNLSLTYNVFRGSLNVGSTAHTSYFWQARKSYQVVDRGLKRGSTYAYHIEVHDGRNIMKGATASVKIP</sequence>
<reference evidence="2 3" key="1">
    <citation type="journal article" date="2015" name="Stand. Genomic Sci.">
        <title>Genomic Encyclopedia of Bacterial and Archaeal Type Strains, Phase III: the genomes of soil and plant-associated and newly described type strains.</title>
        <authorList>
            <person name="Whitman W.B."/>
            <person name="Woyke T."/>
            <person name="Klenk H.P."/>
            <person name="Zhou Y."/>
            <person name="Lilburn T.G."/>
            <person name="Beck B.J."/>
            <person name="De Vos P."/>
            <person name="Vandamme P."/>
            <person name="Eisen J.A."/>
            <person name="Garrity G."/>
            <person name="Hugenholtz P."/>
            <person name="Kyrpides N.C."/>
        </authorList>
    </citation>
    <scope>NUCLEOTIDE SEQUENCE [LARGE SCALE GENOMIC DNA]</scope>
    <source>
        <strain evidence="2 3">VKM Ac-2540</strain>
    </source>
</reference>
<evidence type="ECO:0000313" key="3">
    <source>
        <dbReference type="Proteomes" id="UP000292027"/>
    </source>
</evidence>
<feature type="signal peptide" evidence="1">
    <location>
        <begin position="1"/>
        <end position="28"/>
    </location>
</feature>
<dbReference type="OrthoDB" id="9802683at2"/>
<proteinExistence type="predicted"/>
<evidence type="ECO:0000313" key="2">
    <source>
        <dbReference type="EMBL" id="RZU12202.1"/>
    </source>
</evidence>
<dbReference type="RefSeq" id="WP_130446816.1">
    <property type="nucleotide sequence ID" value="NZ_SHKR01000014.1"/>
</dbReference>
<evidence type="ECO:0000256" key="1">
    <source>
        <dbReference type="SAM" id="SignalP"/>
    </source>
</evidence>
<dbReference type="AlphaFoldDB" id="A0A4Q7WPM9"/>
<dbReference type="EMBL" id="SHKR01000014">
    <property type="protein sequence ID" value="RZU12202.1"/>
    <property type="molecule type" value="Genomic_DNA"/>
</dbReference>
<comment type="caution">
    <text evidence="2">The sequence shown here is derived from an EMBL/GenBank/DDBJ whole genome shotgun (WGS) entry which is preliminary data.</text>
</comment>
<dbReference type="Pfam" id="PF17164">
    <property type="entry name" value="DUF5122"/>
    <property type="match status" value="1"/>
</dbReference>
<dbReference type="Gene3D" id="2.130.10.10">
    <property type="entry name" value="YVTN repeat-like/Quinoprotein amine dehydrogenase"/>
    <property type="match status" value="1"/>
</dbReference>
<keyword evidence="1" id="KW-0732">Signal</keyword>
<organism evidence="2 3">
    <name type="scientific">Kribbella rubisoli</name>
    <dbReference type="NCBI Taxonomy" id="3075929"/>
    <lineage>
        <taxon>Bacteria</taxon>
        <taxon>Bacillati</taxon>
        <taxon>Actinomycetota</taxon>
        <taxon>Actinomycetes</taxon>
        <taxon>Propionibacteriales</taxon>
        <taxon>Kribbellaceae</taxon>
        <taxon>Kribbella</taxon>
    </lineage>
</organism>